<keyword evidence="3" id="KW-0964">Secreted</keyword>
<comment type="subcellular location">
    <subcellularLocation>
        <location evidence="1">Secreted</location>
        <location evidence="1">Cell wall</location>
        <topology evidence="1">Peptidoglycan-anchor</topology>
    </subcellularLocation>
</comment>
<proteinExistence type="predicted"/>
<comment type="caution">
    <text evidence="9">The sequence shown here is derived from an EMBL/GenBank/DDBJ whole genome shotgun (WGS) entry which is preliminary data.</text>
</comment>
<dbReference type="EMBL" id="PZDI01000031">
    <property type="protein sequence ID" value="PTH17630.1"/>
    <property type="molecule type" value="Genomic_DNA"/>
</dbReference>
<name>A0ABX5IF51_9STAP</name>
<dbReference type="Pfam" id="PF00746">
    <property type="entry name" value="Gram_pos_anchor"/>
    <property type="match status" value="1"/>
</dbReference>
<keyword evidence="4 7" id="KW-0732">Signal</keyword>
<keyword evidence="2" id="KW-0134">Cell wall</keyword>
<evidence type="ECO:0000313" key="9">
    <source>
        <dbReference type="EMBL" id="PTH17630.1"/>
    </source>
</evidence>
<reference evidence="9 10" key="1">
    <citation type="journal article" date="2016" name="Front. Microbiol.">
        <title>Comprehensive Phylogenetic Analysis of Bovine Non-aureus Staphylococci Species Based on Whole-Genome Sequencing.</title>
        <authorList>
            <person name="Naushad S."/>
            <person name="Barkema H.W."/>
            <person name="Luby C."/>
            <person name="Condas L.A."/>
            <person name="Nobrega D.B."/>
            <person name="Carson D.A."/>
            <person name="De Buck J."/>
        </authorList>
    </citation>
    <scope>NUCLEOTIDE SEQUENCE [LARGE SCALE GENOMIC DNA]</scope>
    <source>
        <strain evidence="9 10">SNUC 993</strain>
    </source>
</reference>
<organism evidence="9 10">
    <name type="scientific">Staphylococcus auricularis</name>
    <dbReference type="NCBI Taxonomy" id="29379"/>
    <lineage>
        <taxon>Bacteria</taxon>
        <taxon>Bacillati</taxon>
        <taxon>Bacillota</taxon>
        <taxon>Bacilli</taxon>
        <taxon>Bacillales</taxon>
        <taxon>Staphylococcaceae</taxon>
        <taxon>Staphylococcus</taxon>
    </lineage>
</organism>
<keyword evidence="5" id="KW-0572">Peptidoglycan-anchor</keyword>
<feature type="chain" id="PRO_5046090692" description="Gram-positive cocci surface proteins LPxTG domain-containing protein" evidence="7">
    <location>
        <begin position="28"/>
        <end position="180"/>
    </location>
</feature>
<evidence type="ECO:0000256" key="3">
    <source>
        <dbReference type="ARBA" id="ARBA00022525"/>
    </source>
</evidence>
<evidence type="ECO:0000256" key="5">
    <source>
        <dbReference type="ARBA" id="ARBA00023088"/>
    </source>
</evidence>
<accession>A0ABX5IF51</accession>
<evidence type="ECO:0000256" key="7">
    <source>
        <dbReference type="SAM" id="SignalP"/>
    </source>
</evidence>
<keyword evidence="10" id="KW-1185">Reference proteome</keyword>
<feature type="region of interest" description="Disordered" evidence="6">
    <location>
        <begin position="105"/>
        <end position="151"/>
    </location>
</feature>
<evidence type="ECO:0000256" key="1">
    <source>
        <dbReference type="ARBA" id="ARBA00004168"/>
    </source>
</evidence>
<evidence type="ECO:0000256" key="4">
    <source>
        <dbReference type="ARBA" id="ARBA00022729"/>
    </source>
</evidence>
<feature type="compositionally biased region" description="Low complexity" evidence="6">
    <location>
        <begin position="105"/>
        <end position="137"/>
    </location>
</feature>
<protein>
    <recommendedName>
        <fullName evidence="8">Gram-positive cocci surface proteins LPxTG domain-containing protein</fullName>
    </recommendedName>
</protein>
<dbReference type="PROSITE" id="PS50847">
    <property type="entry name" value="GRAM_POS_ANCHORING"/>
    <property type="match status" value="1"/>
</dbReference>
<sequence>MKKFGILGTTTLAGALLFTGISSNAEAAEISESQAENAVNDYIENNSDFNPKSEAQIFDNDTNNKVENAYKVGFGEEGNQGPTWIYVNKDTGDLYNGFGELIQENNSDQNNEENSNSEESTAPKTNEQQNNEATQQVNEDENQLPETGQTSNSSLATFVGAVLLAFGSLLTSKRFSISEK</sequence>
<dbReference type="Proteomes" id="UP000242694">
    <property type="component" value="Unassembled WGS sequence"/>
</dbReference>
<evidence type="ECO:0000313" key="10">
    <source>
        <dbReference type="Proteomes" id="UP000242694"/>
    </source>
</evidence>
<evidence type="ECO:0000259" key="8">
    <source>
        <dbReference type="PROSITE" id="PS50847"/>
    </source>
</evidence>
<dbReference type="InterPro" id="IPR019931">
    <property type="entry name" value="LPXTG_anchor"/>
</dbReference>
<evidence type="ECO:0000256" key="2">
    <source>
        <dbReference type="ARBA" id="ARBA00022512"/>
    </source>
</evidence>
<feature type="signal peptide" evidence="7">
    <location>
        <begin position="1"/>
        <end position="27"/>
    </location>
</feature>
<dbReference type="NCBIfam" id="TIGR01167">
    <property type="entry name" value="LPXTG_anchor"/>
    <property type="match status" value="1"/>
</dbReference>
<evidence type="ECO:0000256" key="6">
    <source>
        <dbReference type="SAM" id="MobiDB-lite"/>
    </source>
</evidence>
<feature type="domain" description="Gram-positive cocci surface proteins LPxTG" evidence="8">
    <location>
        <begin position="144"/>
        <end position="180"/>
    </location>
</feature>
<gene>
    <name evidence="9" type="ORF">BU607_07180</name>
</gene>